<dbReference type="AlphaFoldDB" id="A0A0G4EMN5"/>
<protein>
    <submittedName>
        <fullName evidence="1">Uncharacterized protein</fullName>
    </submittedName>
</protein>
<reference evidence="1 2" key="1">
    <citation type="submission" date="2014-11" db="EMBL/GenBank/DDBJ databases">
        <authorList>
            <person name="Zhu J."/>
            <person name="Qi W."/>
            <person name="Song R."/>
        </authorList>
    </citation>
    <scope>NUCLEOTIDE SEQUENCE [LARGE SCALE GENOMIC DNA]</scope>
</reference>
<accession>A0A0G4EMN5</accession>
<dbReference type="VEuPathDB" id="CryptoDB:Vbra_12486"/>
<evidence type="ECO:0000313" key="2">
    <source>
        <dbReference type="Proteomes" id="UP000041254"/>
    </source>
</evidence>
<keyword evidence="2" id="KW-1185">Reference proteome</keyword>
<gene>
    <name evidence="1" type="ORF">Vbra_12486</name>
</gene>
<dbReference type="InParanoid" id="A0A0G4EMN5"/>
<name>A0A0G4EMN5_VITBC</name>
<evidence type="ECO:0000313" key="1">
    <source>
        <dbReference type="EMBL" id="CEL98435.1"/>
    </source>
</evidence>
<sequence length="172" mass="18909">MVGGGNSRHHQSVALPALPCSWRYLQQNGDRIGETADWTIETGITSGCSSMQYATSAFHSRAQRGPRHASRAAHMVPVHPPSWMHRPPECPLRAVDERCQRAQVVPNNYDFTNGQLNHILAGLLAAYLLPPPPDDDLLETAVERDMRCTSASATPPARCSATWAWEDEGLRG</sequence>
<proteinExistence type="predicted"/>
<dbReference type="Proteomes" id="UP000041254">
    <property type="component" value="Unassembled WGS sequence"/>
</dbReference>
<dbReference type="EMBL" id="CDMY01000270">
    <property type="protein sequence ID" value="CEL98435.1"/>
    <property type="molecule type" value="Genomic_DNA"/>
</dbReference>
<organism evidence="1 2">
    <name type="scientific">Vitrella brassicaformis (strain CCMP3155)</name>
    <dbReference type="NCBI Taxonomy" id="1169540"/>
    <lineage>
        <taxon>Eukaryota</taxon>
        <taxon>Sar</taxon>
        <taxon>Alveolata</taxon>
        <taxon>Colpodellida</taxon>
        <taxon>Vitrellaceae</taxon>
        <taxon>Vitrella</taxon>
    </lineage>
</organism>